<reference evidence="1" key="1">
    <citation type="submission" date="2019-01" db="EMBL/GenBank/DDBJ databases">
        <authorList>
            <consortium name="Genoscope - CEA"/>
            <person name="William W."/>
        </authorList>
    </citation>
    <scope>NUCLEOTIDE SEQUENCE</scope>
    <source>
        <strain evidence="1">CR-1</strain>
    </source>
</reference>
<sequence>MFPAAITEQRFLEQVDALRAKRKTVDYEDDRESGHTLVDFTLTEGDLRLPINVKNAGTRFENAKRLVGLEPNDCVPIPVYKAYDAIEKESNLLYAVAVDYGLIDSINTHLIPLFDDDEAIVWRVLNDFSGTRIRDAEDKFVYGMTTRHWSGIRKNFATPEFRLISARKSIRILQKQPKRTPGIGLRAWGTGASAEVNVHISIDEETKPWVEVFDRIAANSLNDIIEAINRKKTEVVYDPEI</sequence>
<evidence type="ECO:0008006" key="2">
    <source>
        <dbReference type="Google" id="ProtNLM"/>
    </source>
</evidence>
<accession>A0A484HDN8</accession>
<gene>
    <name evidence="1" type="ORF">EPICR_160047</name>
</gene>
<dbReference type="EMBL" id="CAACVI010000008">
    <property type="protein sequence ID" value="VEN73385.1"/>
    <property type="molecule type" value="Genomic_DNA"/>
</dbReference>
<dbReference type="AlphaFoldDB" id="A0A484HDN8"/>
<name>A0A484HDN8_9BACT</name>
<organism evidence="1">
    <name type="scientific">uncultured Desulfobacteraceae bacterium</name>
    <dbReference type="NCBI Taxonomy" id="218296"/>
    <lineage>
        <taxon>Bacteria</taxon>
        <taxon>Pseudomonadati</taxon>
        <taxon>Thermodesulfobacteriota</taxon>
        <taxon>Desulfobacteria</taxon>
        <taxon>Desulfobacterales</taxon>
        <taxon>Desulfobacteraceae</taxon>
        <taxon>environmental samples</taxon>
    </lineage>
</organism>
<evidence type="ECO:0000313" key="1">
    <source>
        <dbReference type="EMBL" id="VEN73385.1"/>
    </source>
</evidence>
<protein>
    <recommendedName>
        <fullName evidence="2">Restriction endonuclease</fullName>
    </recommendedName>
</protein>
<proteinExistence type="predicted"/>